<comment type="similarity">
    <text evidence="1">Belongs to the MurCDEF family. MurE subfamily.</text>
</comment>
<feature type="domain" description="Mur ligase N-terminal catalytic" evidence="9">
    <location>
        <begin position="53"/>
        <end position="125"/>
    </location>
</feature>
<dbReference type="Pfam" id="PF02875">
    <property type="entry name" value="Mur_ligase_C"/>
    <property type="match status" value="1"/>
</dbReference>
<comment type="subcellular location">
    <subcellularLocation>
        <location evidence="7">Cytoplasm</location>
    </subcellularLocation>
</comment>
<dbReference type="InterPro" id="IPR036615">
    <property type="entry name" value="Mur_ligase_C_dom_sf"/>
</dbReference>
<evidence type="ECO:0000313" key="13">
    <source>
        <dbReference type="Proteomes" id="UP000662814"/>
    </source>
</evidence>
<keyword evidence="6 7" id="KW-0961">Cell wall biogenesis/degradation</keyword>
<evidence type="ECO:0000256" key="4">
    <source>
        <dbReference type="ARBA" id="ARBA00022984"/>
    </source>
</evidence>
<evidence type="ECO:0000256" key="1">
    <source>
        <dbReference type="ARBA" id="ARBA00005898"/>
    </source>
</evidence>
<dbReference type="SUPFAM" id="SSF53623">
    <property type="entry name" value="MurD-like peptide ligases, catalytic domain"/>
    <property type="match status" value="1"/>
</dbReference>
<evidence type="ECO:0000256" key="5">
    <source>
        <dbReference type="ARBA" id="ARBA00023306"/>
    </source>
</evidence>
<organism evidence="12 13">
    <name type="scientific">Paramicrobacterium chengjingii</name>
    <dbReference type="NCBI Taxonomy" id="2769067"/>
    <lineage>
        <taxon>Bacteria</taxon>
        <taxon>Bacillati</taxon>
        <taxon>Actinomycetota</taxon>
        <taxon>Actinomycetes</taxon>
        <taxon>Micrococcales</taxon>
        <taxon>Microbacteriaceae</taxon>
        <taxon>Paramicrobacterium</taxon>
    </lineage>
</organism>
<accession>A0ABX6YFI9</accession>
<evidence type="ECO:0000256" key="2">
    <source>
        <dbReference type="ARBA" id="ARBA00022618"/>
    </source>
</evidence>
<dbReference type="PANTHER" id="PTHR23135:SF4">
    <property type="entry name" value="UDP-N-ACETYLMURAMOYL-L-ALANYL-D-GLUTAMATE--2,6-DIAMINOPIMELATE LIGASE MURE HOMOLOG, CHLOROPLASTIC"/>
    <property type="match status" value="1"/>
</dbReference>
<evidence type="ECO:0000259" key="9">
    <source>
        <dbReference type="Pfam" id="PF01225"/>
    </source>
</evidence>
<keyword evidence="5 7" id="KW-0131">Cell cycle</keyword>
<dbReference type="Pfam" id="PF08245">
    <property type="entry name" value="Mur_ligase_M"/>
    <property type="match status" value="1"/>
</dbReference>
<keyword evidence="13" id="KW-1185">Reference proteome</keyword>
<dbReference type="EMBL" id="CP061169">
    <property type="protein sequence ID" value="QPZ37216.1"/>
    <property type="molecule type" value="Genomic_DNA"/>
</dbReference>
<evidence type="ECO:0000256" key="6">
    <source>
        <dbReference type="ARBA" id="ARBA00023316"/>
    </source>
</evidence>
<keyword evidence="4 7" id="KW-0573">Peptidoglycan synthesis</keyword>
<evidence type="ECO:0000313" key="12">
    <source>
        <dbReference type="EMBL" id="QPZ37216.1"/>
    </source>
</evidence>
<keyword evidence="2 7" id="KW-0132">Cell division</keyword>
<comment type="pathway">
    <text evidence="7">Cell wall biogenesis; peptidoglycan biosynthesis.</text>
</comment>
<evidence type="ECO:0000256" key="8">
    <source>
        <dbReference type="SAM" id="MobiDB-lite"/>
    </source>
</evidence>
<proteinExistence type="inferred from homology"/>
<gene>
    <name evidence="12" type="ORF">HCR76_10130</name>
</gene>
<keyword evidence="3 7" id="KW-0133">Cell shape</keyword>
<dbReference type="InterPro" id="IPR005761">
    <property type="entry name" value="UDP-N-AcMur-Glu-dNH2Pim_ligase"/>
</dbReference>
<dbReference type="GO" id="GO:0016874">
    <property type="term" value="F:ligase activity"/>
    <property type="evidence" value="ECO:0007669"/>
    <property type="project" value="UniProtKB-KW"/>
</dbReference>
<dbReference type="Gene3D" id="3.40.1190.10">
    <property type="entry name" value="Mur-like, catalytic domain"/>
    <property type="match status" value="1"/>
</dbReference>
<evidence type="ECO:0000256" key="3">
    <source>
        <dbReference type="ARBA" id="ARBA00022960"/>
    </source>
</evidence>
<name>A0ABX6YFI9_9MICO</name>
<dbReference type="Pfam" id="PF01225">
    <property type="entry name" value="Mur_ligase"/>
    <property type="match status" value="1"/>
</dbReference>
<dbReference type="InterPro" id="IPR036565">
    <property type="entry name" value="Mur-like_cat_sf"/>
</dbReference>
<evidence type="ECO:0000259" key="11">
    <source>
        <dbReference type="Pfam" id="PF08245"/>
    </source>
</evidence>
<dbReference type="InterPro" id="IPR035911">
    <property type="entry name" value="MurE/MurF_N"/>
</dbReference>
<keyword evidence="12" id="KW-0436">Ligase</keyword>
<dbReference type="InterPro" id="IPR013221">
    <property type="entry name" value="Mur_ligase_cen"/>
</dbReference>
<feature type="domain" description="Mur ligase C-terminal" evidence="10">
    <location>
        <begin position="369"/>
        <end position="496"/>
    </location>
</feature>
<dbReference type="Proteomes" id="UP000662814">
    <property type="component" value="Chromosome"/>
</dbReference>
<evidence type="ECO:0000259" key="10">
    <source>
        <dbReference type="Pfam" id="PF02875"/>
    </source>
</evidence>
<reference evidence="12 13" key="1">
    <citation type="submission" date="2020-12" db="EMBL/GenBank/DDBJ databases">
        <title>Microbacterium sp. HY060.</title>
        <authorList>
            <person name="Zhou J."/>
        </authorList>
    </citation>
    <scope>NUCLEOTIDE SEQUENCE [LARGE SCALE GENOMIC DNA]</scope>
    <source>
        <strain evidence="12 13">HY60</strain>
    </source>
</reference>
<protein>
    <submittedName>
        <fullName evidence="12">UDP-N-acetylmuramoyl-L-alanyl-D-glutamate--2, 6-diaminopimelate ligase</fullName>
    </submittedName>
</protein>
<dbReference type="Gene3D" id="3.90.190.20">
    <property type="entry name" value="Mur ligase, C-terminal domain"/>
    <property type="match status" value="1"/>
</dbReference>
<sequence>MVTHSSHASRRTLPAVEADTSRASRPHNPTPKSLSELSASFSLTPPETELMFTGITLASSLVQQGDIYVAVPGTRFHGAQFVSEAIARGALAIITDAVGAEQLVNASVPVLTAPVDPREILGLMAAWTYDTDRDRPPMFGLTGTNGKTSTAHFLEAILAQLGLRVGLSSTAERRAGSEVLPSVLTTPESPEMHALLARMREVDVEAIVIEVSAHALTRHRVDGLMFDVVGFTNLSHDHLDDYASMDDYLAAKISLFQPDRARSAIVCLDTEAGQRVVDAAGIPVSTISSRDDVTADWFVDIGMESPAATEFTLVSERHGSLTTKVPLIGRHMAANAGLAIAMLVEAGFALEDIAGVLTRDHGIRVSVPGRSTRIPVEHGPAVIVDSGHSPDAFAKLLEAARRVTPGKVIMVAGANGNRDTTKRTEMGQVSAIGSDILIVTDHHPRDEDPANIRRALLEAARDARPDGDIREIADPADAIRVAVSAADADDTVVWAGLAGKDYREIAGEKIAFSVEGETRGALHEAGWTLSDD</sequence>
<feature type="domain" description="Mur ligase central" evidence="11">
    <location>
        <begin position="142"/>
        <end position="342"/>
    </location>
</feature>
<dbReference type="InterPro" id="IPR000713">
    <property type="entry name" value="Mur_ligase_N"/>
</dbReference>
<dbReference type="SUPFAM" id="SSF63418">
    <property type="entry name" value="MurE/MurF N-terminal domain"/>
    <property type="match status" value="1"/>
</dbReference>
<dbReference type="InterPro" id="IPR004101">
    <property type="entry name" value="Mur_ligase_C"/>
</dbReference>
<evidence type="ECO:0000256" key="7">
    <source>
        <dbReference type="RuleBase" id="RU004135"/>
    </source>
</evidence>
<dbReference type="Gene3D" id="3.40.1390.10">
    <property type="entry name" value="MurE/MurF, N-terminal domain"/>
    <property type="match status" value="1"/>
</dbReference>
<feature type="region of interest" description="Disordered" evidence="8">
    <location>
        <begin position="1"/>
        <end position="37"/>
    </location>
</feature>
<dbReference type="PANTHER" id="PTHR23135">
    <property type="entry name" value="MUR LIGASE FAMILY MEMBER"/>
    <property type="match status" value="1"/>
</dbReference>
<dbReference type="NCBIfam" id="TIGR01085">
    <property type="entry name" value="murE"/>
    <property type="match status" value="1"/>
</dbReference>
<dbReference type="SUPFAM" id="SSF53244">
    <property type="entry name" value="MurD-like peptide ligases, peptide-binding domain"/>
    <property type="match status" value="1"/>
</dbReference>